<organism evidence="2 3">
    <name type="scientific">Candidatus Roizmanbacteria bacterium RIFCSPHIGHO2_01_FULL_39_12c</name>
    <dbReference type="NCBI Taxonomy" id="1802031"/>
    <lineage>
        <taxon>Bacteria</taxon>
        <taxon>Candidatus Roizmaniibacteriota</taxon>
    </lineage>
</organism>
<reference evidence="2 3" key="1">
    <citation type="journal article" date="2016" name="Nat. Commun.">
        <title>Thousands of microbial genomes shed light on interconnected biogeochemical processes in an aquifer system.</title>
        <authorList>
            <person name="Anantharaman K."/>
            <person name="Brown C.T."/>
            <person name="Hug L.A."/>
            <person name="Sharon I."/>
            <person name="Castelle C.J."/>
            <person name="Probst A.J."/>
            <person name="Thomas B.C."/>
            <person name="Singh A."/>
            <person name="Wilkins M.J."/>
            <person name="Karaoz U."/>
            <person name="Brodie E.L."/>
            <person name="Williams K.H."/>
            <person name="Hubbard S.S."/>
            <person name="Banfield J.F."/>
        </authorList>
    </citation>
    <scope>NUCLEOTIDE SEQUENCE [LARGE SCALE GENOMIC DNA]</scope>
</reference>
<protein>
    <submittedName>
        <fullName evidence="2">Uncharacterized protein</fullName>
    </submittedName>
</protein>
<sequence length="348" mass="40319">MTLTEVSYYSRRFAPFALLFFLLFLIFYYLIKIVFITLSPSKQQSIYLDPIFNKINRPIINDVSDSSNLNFTIDTIEGKPITATQSAKVYFLPAAATRFGYREKIYLIANSLGFDTEVVSHTLEGKQAEFRDAKQSLQVDITNFNFTYEYNFEEDPAIFQDTIWPQTKESAEAATDFLKEIDQYPEELAQGRTNSIFIQYRPEEKQMKILESNQDANLVEVDYYRPDLEQYPIVSTTYFNSQNYVMLVFYNNDYKVVKAQVKYYEKSDSQLGIYPVKTGDAAWESLTAGSGLVIRNEGEGQDVVIKKIFMGYLDPDIYQEYLQPVYVFLGDNNFVAYVPAVTEEYFSE</sequence>
<evidence type="ECO:0000313" key="2">
    <source>
        <dbReference type="EMBL" id="OGK16931.1"/>
    </source>
</evidence>
<comment type="caution">
    <text evidence="2">The sequence shown here is derived from an EMBL/GenBank/DDBJ whole genome shotgun (WGS) entry which is preliminary data.</text>
</comment>
<dbReference type="Proteomes" id="UP000177208">
    <property type="component" value="Unassembled WGS sequence"/>
</dbReference>
<name>A0A1F7GD98_9BACT</name>
<keyword evidence="1" id="KW-0812">Transmembrane</keyword>
<gene>
    <name evidence="2" type="ORF">A2774_00340</name>
</gene>
<keyword evidence="1" id="KW-0472">Membrane</keyword>
<evidence type="ECO:0000256" key="1">
    <source>
        <dbReference type="SAM" id="Phobius"/>
    </source>
</evidence>
<evidence type="ECO:0000313" key="3">
    <source>
        <dbReference type="Proteomes" id="UP000177208"/>
    </source>
</evidence>
<dbReference type="EMBL" id="MFZG01000015">
    <property type="protein sequence ID" value="OGK16931.1"/>
    <property type="molecule type" value="Genomic_DNA"/>
</dbReference>
<feature type="transmembrane region" description="Helical" evidence="1">
    <location>
        <begin position="12"/>
        <end position="31"/>
    </location>
</feature>
<proteinExistence type="predicted"/>
<dbReference type="AlphaFoldDB" id="A0A1F7GD98"/>
<keyword evidence="1" id="KW-1133">Transmembrane helix</keyword>
<accession>A0A1F7GD98</accession>